<feature type="chain" id="PRO_5005188439" evidence="2">
    <location>
        <begin position="21"/>
        <end position="222"/>
    </location>
</feature>
<keyword evidence="1" id="KW-0472">Membrane</keyword>
<dbReference type="EMBL" id="CDMZ01000294">
    <property type="protein sequence ID" value="CEM11137.1"/>
    <property type="molecule type" value="Genomic_DNA"/>
</dbReference>
<keyword evidence="1" id="KW-0812">Transmembrane</keyword>
<organism evidence="3">
    <name type="scientific">Chromera velia CCMP2878</name>
    <dbReference type="NCBI Taxonomy" id="1169474"/>
    <lineage>
        <taxon>Eukaryota</taxon>
        <taxon>Sar</taxon>
        <taxon>Alveolata</taxon>
        <taxon>Colpodellida</taxon>
        <taxon>Chromeraceae</taxon>
        <taxon>Chromera</taxon>
    </lineage>
</organism>
<name>A0A0G4FD94_9ALVE</name>
<dbReference type="VEuPathDB" id="CryptoDB:Cvel_16439"/>
<sequence length="222" mass="25319">MRLPLLSLFAFACPFRLSSGGTWNSGVKWNETEFVPAKEILSKPLLNKYGGTQRNKNFIQQFGDEHEGKGKRLLSELTFSAYSTLMGDMQKELDRNSDSSNHKALCTQLSPQSEDVRQGCYFGLYVCPSDDSVNGFEHCTWYYKQPCGCGNSAFSLEECSIRWVNVNVNHPDDEDVRQMKISVPMGVCQTAFWVVAISFAMGWLFLFFLLLFVRRQVIKNLF</sequence>
<gene>
    <name evidence="3" type="ORF">Cvel_16439</name>
</gene>
<feature type="transmembrane region" description="Helical" evidence="1">
    <location>
        <begin position="191"/>
        <end position="213"/>
    </location>
</feature>
<evidence type="ECO:0000313" key="3">
    <source>
        <dbReference type="EMBL" id="CEM11137.1"/>
    </source>
</evidence>
<reference evidence="3" key="1">
    <citation type="submission" date="2014-11" db="EMBL/GenBank/DDBJ databases">
        <authorList>
            <person name="Otto D Thomas"/>
            <person name="Naeem Raeece"/>
        </authorList>
    </citation>
    <scope>NUCLEOTIDE SEQUENCE</scope>
</reference>
<evidence type="ECO:0000256" key="1">
    <source>
        <dbReference type="SAM" id="Phobius"/>
    </source>
</evidence>
<proteinExistence type="predicted"/>
<protein>
    <submittedName>
        <fullName evidence="3">Uncharacterized protein</fullName>
    </submittedName>
</protein>
<feature type="signal peptide" evidence="2">
    <location>
        <begin position="1"/>
        <end position="20"/>
    </location>
</feature>
<dbReference type="AlphaFoldDB" id="A0A0G4FD94"/>
<accession>A0A0G4FD94</accession>
<evidence type="ECO:0000256" key="2">
    <source>
        <dbReference type="SAM" id="SignalP"/>
    </source>
</evidence>
<keyword evidence="2" id="KW-0732">Signal</keyword>
<keyword evidence="1" id="KW-1133">Transmembrane helix</keyword>